<protein>
    <submittedName>
        <fullName evidence="1">Uncharacterized protein</fullName>
    </submittedName>
</protein>
<organism evidence="1 2">
    <name type="scientific">Favolaschia claudopus</name>
    <dbReference type="NCBI Taxonomy" id="2862362"/>
    <lineage>
        <taxon>Eukaryota</taxon>
        <taxon>Fungi</taxon>
        <taxon>Dikarya</taxon>
        <taxon>Basidiomycota</taxon>
        <taxon>Agaricomycotina</taxon>
        <taxon>Agaricomycetes</taxon>
        <taxon>Agaricomycetidae</taxon>
        <taxon>Agaricales</taxon>
        <taxon>Marasmiineae</taxon>
        <taxon>Mycenaceae</taxon>
        <taxon>Favolaschia</taxon>
    </lineage>
</organism>
<evidence type="ECO:0000313" key="2">
    <source>
        <dbReference type="Proteomes" id="UP001362999"/>
    </source>
</evidence>
<evidence type="ECO:0000313" key="1">
    <source>
        <dbReference type="EMBL" id="KAK7014634.1"/>
    </source>
</evidence>
<dbReference type="Proteomes" id="UP001362999">
    <property type="component" value="Unassembled WGS sequence"/>
</dbReference>
<keyword evidence="2" id="KW-1185">Reference proteome</keyword>
<gene>
    <name evidence="1" type="ORF">R3P38DRAFT_3205548</name>
</gene>
<dbReference type="AlphaFoldDB" id="A0AAW0ANU7"/>
<reference evidence="1 2" key="1">
    <citation type="journal article" date="2024" name="J Genomics">
        <title>Draft genome sequencing and assembly of Favolaschia claudopus CIRM-BRFM 2984 isolated from oak limbs.</title>
        <authorList>
            <person name="Navarro D."/>
            <person name="Drula E."/>
            <person name="Chaduli D."/>
            <person name="Cazenave R."/>
            <person name="Ahrendt S."/>
            <person name="Wang J."/>
            <person name="Lipzen A."/>
            <person name="Daum C."/>
            <person name="Barry K."/>
            <person name="Grigoriev I.V."/>
            <person name="Favel A."/>
            <person name="Rosso M.N."/>
            <person name="Martin F."/>
        </authorList>
    </citation>
    <scope>NUCLEOTIDE SEQUENCE [LARGE SCALE GENOMIC DNA]</scope>
    <source>
        <strain evidence="1 2">CIRM-BRFM 2984</strain>
    </source>
</reference>
<dbReference type="EMBL" id="JAWWNJ010000056">
    <property type="protein sequence ID" value="KAK7014634.1"/>
    <property type="molecule type" value="Genomic_DNA"/>
</dbReference>
<proteinExistence type="predicted"/>
<accession>A0AAW0ANU7</accession>
<name>A0AAW0ANU7_9AGAR</name>
<comment type="caution">
    <text evidence="1">The sequence shown here is derived from an EMBL/GenBank/DDBJ whole genome shotgun (WGS) entry which is preliminary data.</text>
</comment>
<sequence length="389" mass="44805">MEHHEEDDEDTATSKNQLRIIICMSFEASRRLIRHSRYLQSDIAFQRIVDYLEFELACMDCDANTSLIFCRVFLNRQTAVAHQLIFQAIHEIVYADTGHYLRWRHLRATSLDDYDGFVLQWGADQHRGQAKGLGLFLQSLAASLPPRLDLHEPTRTIQSLTPYEHLHRVFRLCSVHFYRNIKASPVPDDVKWLMRSFLCMEHPNWEGTLAAIEEKGGKAGRDWVKDKRSTHFAFEALCWEKSFIPRTVWMAGESNTNLIETVHRDVNREGVQCTLLGGPERAGVHEVYGVQPTYSTGHIFENAFKNIRRRDTSLNPFQIKLSDETNARQNFYLKISTNLARRDITEALNRLRALIDKAYDVHNKLVLEGQELEGTGTGRVSAAVFDLNS</sequence>